<dbReference type="HAMAP" id="MF_01328_B">
    <property type="entry name" value="Ribosomal_uL4_B"/>
    <property type="match status" value="1"/>
</dbReference>
<dbReference type="Proteomes" id="UP000280819">
    <property type="component" value="Unassembled WGS sequence"/>
</dbReference>
<dbReference type="SUPFAM" id="SSF52166">
    <property type="entry name" value="Ribosomal protein L4"/>
    <property type="match status" value="1"/>
</dbReference>
<gene>
    <name evidence="7" type="primary">rplD</name>
    <name evidence="9" type="ORF">EII34_05115</name>
</gene>
<evidence type="ECO:0000256" key="3">
    <source>
        <dbReference type="ARBA" id="ARBA00022884"/>
    </source>
</evidence>
<dbReference type="InterPro" id="IPR023574">
    <property type="entry name" value="Ribosomal_uL4_dom_sf"/>
</dbReference>
<dbReference type="NCBIfam" id="TIGR03953">
    <property type="entry name" value="rplD_bact"/>
    <property type="match status" value="1"/>
</dbReference>
<dbReference type="PANTHER" id="PTHR10746">
    <property type="entry name" value="50S RIBOSOMAL PROTEIN L4"/>
    <property type="match status" value="1"/>
</dbReference>
<evidence type="ECO:0000313" key="9">
    <source>
        <dbReference type="EMBL" id="RRD06065.1"/>
    </source>
</evidence>
<name>A0A3P1TA53_9ACTN</name>
<dbReference type="AlphaFoldDB" id="A0A3P1TA53"/>
<evidence type="ECO:0000256" key="6">
    <source>
        <dbReference type="ARBA" id="ARBA00035244"/>
    </source>
</evidence>
<evidence type="ECO:0000256" key="2">
    <source>
        <dbReference type="ARBA" id="ARBA00022730"/>
    </source>
</evidence>
<evidence type="ECO:0000256" key="4">
    <source>
        <dbReference type="ARBA" id="ARBA00022980"/>
    </source>
</evidence>
<dbReference type="GO" id="GO:0019843">
    <property type="term" value="F:rRNA binding"/>
    <property type="evidence" value="ECO:0007669"/>
    <property type="project" value="UniProtKB-UniRule"/>
</dbReference>
<feature type="region of interest" description="Disordered" evidence="8">
    <location>
        <begin position="224"/>
        <end position="261"/>
    </location>
</feature>
<keyword evidence="3 7" id="KW-0694">RNA-binding</keyword>
<keyword evidence="5 7" id="KW-0687">Ribonucleoprotein</keyword>
<dbReference type="FunFam" id="3.40.1370.10:FF:000004">
    <property type="entry name" value="50S ribosomal protein L4"/>
    <property type="match status" value="1"/>
</dbReference>
<dbReference type="RefSeq" id="WP_124843598.1">
    <property type="nucleotide sequence ID" value="NZ_RQZG01000004.1"/>
</dbReference>
<comment type="function">
    <text evidence="7">Forms part of the polypeptide exit tunnel.</text>
</comment>
<dbReference type="Pfam" id="PF00573">
    <property type="entry name" value="Ribosomal_L4"/>
    <property type="match status" value="1"/>
</dbReference>
<organism evidence="9 10">
    <name type="scientific">Arachnia propionica</name>
    <dbReference type="NCBI Taxonomy" id="1750"/>
    <lineage>
        <taxon>Bacteria</taxon>
        <taxon>Bacillati</taxon>
        <taxon>Actinomycetota</taxon>
        <taxon>Actinomycetes</taxon>
        <taxon>Propionibacteriales</taxon>
        <taxon>Propionibacteriaceae</taxon>
        <taxon>Arachnia</taxon>
    </lineage>
</organism>
<evidence type="ECO:0000256" key="5">
    <source>
        <dbReference type="ARBA" id="ARBA00023274"/>
    </source>
</evidence>
<dbReference type="InterPro" id="IPR013005">
    <property type="entry name" value="Ribosomal_uL4-like"/>
</dbReference>
<evidence type="ECO:0000256" key="8">
    <source>
        <dbReference type="SAM" id="MobiDB-lite"/>
    </source>
</evidence>
<dbReference type="Gene3D" id="3.40.1370.10">
    <property type="match status" value="1"/>
</dbReference>
<dbReference type="EMBL" id="RQZG01000004">
    <property type="protein sequence ID" value="RRD06065.1"/>
    <property type="molecule type" value="Genomic_DNA"/>
</dbReference>
<comment type="caution">
    <text evidence="9">The sequence shown here is derived from an EMBL/GenBank/DDBJ whole genome shotgun (WGS) entry which is preliminary data.</text>
</comment>
<sequence length="320" mass="34523">MSSITVDVHAPSGKKAGKAELPGEYFDVQTNVPLIHQVVVAQLAAARQGTHSTKTRGQVRGGGIKPWRQKGTGRARHGSRRSPIWTGGGTVHGPKPRDYSQRTPKKMIAAALRGALSDRARDGQIFVVSEVVSGQTPSTKQALATLAQLGELKKVLVVLDRFEEVAWLSLRNVPTVHVLAVDQLNTYDVLVADTVVFTSAALAAFTNRGTEAIATETEAEVEVEPTVKAKAEGPRAKAPAKKTEEKAEAPEAEVKDYGKNSYRGDKPPAGFDIKGNEDSMKFHTPESPWYSRTIAEVWFNSAEAAEAAGFVNVMEGKEKK</sequence>
<feature type="compositionally biased region" description="Basic residues" evidence="8">
    <location>
        <begin position="67"/>
        <end position="80"/>
    </location>
</feature>
<comment type="function">
    <text evidence="7">One of the primary rRNA binding proteins, this protein initially binds near the 5'-end of the 23S rRNA. It is important during the early stages of 50S assembly. It makes multiple contacts with different domains of the 23S rRNA in the assembled 50S subunit and ribosome.</text>
</comment>
<dbReference type="PANTHER" id="PTHR10746:SF6">
    <property type="entry name" value="LARGE RIBOSOMAL SUBUNIT PROTEIN UL4M"/>
    <property type="match status" value="1"/>
</dbReference>
<evidence type="ECO:0000256" key="1">
    <source>
        <dbReference type="ARBA" id="ARBA00010528"/>
    </source>
</evidence>
<comment type="subunit">
    <text evidence="7">Part of the 50S ribosomal subunit.</text>
</comment>
<dbReference type="OrthoDB" id="9803201at2"/>
<keyword evidence="4 7" id="KW-0689">Ribosomal protein</keyword>
<feature type="region of interest" description="Disordered" evidence="8">
    <location>
        <begin position="46"/>
        <end position="102"/>
    </location>
</feature>
<dbReference type="GO" id="GO:0005840">
    <property type="term" value="C:ribosome"/>
    <property type="evidence" value="ECO:0007669"/>
    <property type="project" value="UniProtKB-KW"/>
</dbReference>
<dbReference type="GO" id="GO:1990904">
    <property type="term" value="C:ribonucleoprotein complex"/>
    <property type="evidence" value="ECO:0007669"/>
    <property type="project" value="UniProtKB-KW"/>
</dbReference>
<accession>A0A3P1TA53</accession>
<feature type="compositionally biased region" description="Basic and acidic residues" evidence="8">
    <location>
        <begin position="225"/>
        <end position="261"/>
    </location>
</feature>
<dbReference type="GO" id="GO:0006412">
    <property type="term" value="P:translation"/>
    <property type="evidence" value="ECO:0007669"/>
    <property type="project" value="UniProtKB-UniRule"/>
</dbReference>
<reference evidence="9 10" key="1">
    <citation type="submission" date="2018-11" db="EMBL/GenBank/DDBJ databases">
        <title>Genomes From Bacteria Associated with the Canine Oral Cavity: a Test Case for Automated Genome-Based Taxonomic Assignment.</title>
        <authorList>
            <person name="Coil D.A."/>
            <person name="Jospin G."/>
            <person name="Darling A.E."/>
            <person name="Wallis C."/>
            <person name="Davis I.J."/>
            <person name="Harris S."/>
            <person name="Eisen J.A."/>
            <person name="Holcombe L.J."/>
            <person name="O'Flynn C."/>
        </authorList>
    </citation>
    <scope>NUCLEOTIDE SEQUENCE [LARGE SCALE GENOMIC DNA]</scope>
    <source>
        <strain evidence="9 10">OH887_COT-365</strain>
    </source>
</reference>
<evidence type="ECO:0000313" key="10">
    <source>
        <dbReference type="Proteomes" id="UP000280819"/>
    </source>
</evidence>
<dbReference type="GO" id="GO:0003735">
    <property type="term" value="F:structural constituent of ribosome"/>
    <property type="evidence" value="ECO:0007669"/>
    <property type="project" value="InterPro"/>
</dbReference>
<evidence type="ECO:0000256" key="7">
    <source>
        <dbReference type="HAMAP-Rule" id="MF_01328"/>
    </source>
</evidence>
<dbReference type="InterPro" id="IPR002136">
    <property type="entry name" value="Ribosomal_uL4"/>
</dbReference>
<comment type="similarity">
    <text evidence="1 7">Belongs to the universal ribosomal protein uL4 family.</text>
</comment>
<keyword evidence="2 7" id="KW-0699">rRNA-binding</keyword>
<protein>
    <recommendedName>
        <fullName evidence="6 7">Large ribosomal subunit protein uL4</fullName>
    </recommendedName>
</protein>
<proteinExistence type="inferred from homology"/>